<evidence type="ECO:0000313" key="2">
    <source>
        <dbReference type="EMBL" id="OWM89171.1"/>
    </source>
</evidence>
<dbReference type="EMBL" id="MTKT01000673">
    <property type="protein sequence ID" value="OWM89171.1"/>
    <property type="molecule type" value="Genomic_DNA"/>
</dbReference>
<evidence type="ECO:0000313" key="4">
    <source>
        <dbReference type="Proteomes" id="UP000197138"/>
    </source>
</evidence>
<proteinExistence type="predicted"/>
<keyword evidence="5" id="KW-1185">Reference proteome</keyword>
<comment type="caution">
    <text evidence="2">The sequence shown here is derived from an EMBL/GenBank/DDBJ whole genome shotgun (WGS) entry which is preliminary data.</text>
</comment>
<dbReference type="AlphaFoldDB" id="A0A218XXC6"/>
<name>A0A218XXC6_PUNGR</name>
<reference evidence="2" key="2">
    <citation type="submission" date="2017-06" db="EMBL/GenBank/DDBJ databases">
        <title>The pomegranate genome and the genomics of punicalagin biosynthesis.</title>
        <authorList>
            <person name="Xu C."/>
        </authorList>
    </citation>
    <scope>NUCLEOTIDE SEQUENCE [LARGE SCALE GENOMIC DNA]</scope>
    <source>
        <tissue evidence="2">Fresh leaf</tissue>
    </source>
</reference>
<sequence length="114" mass="12458">MAATNPIGASLTQLGHPERSSEFKPFRSVFTVGHGGSGQPRDPSRWWWWSLGSKGLGLTRIALQSWTKHRNIQKTDPTGKSRVNGATVASDGFWQQGRWATMAKGPLEVTVVVA</sequence>
<dbReference type="Proteomes" id="UP000197138">
    <property type="component" value="Unassembled WGS sequence"/>
</dbReference>
<feature type="region of interest" description="Disordered" evidence="1">
    <location>
        <begin position="1"/>
        <end position="20"/>
    </location>
</feature>
<accession>A0A218XXC6</accession>
<organism evidence="2 4">
    <name type="scientific">Punica granatum</name>
    <name type="common">Pomegranate</name>
    <dbReference type="NCBI Taxonomy" id="22663"/>
    <lineage>
        <taxon>Eukaryota</taxon>
        <taxon>Viridiplantae</taxon>
        <taxon>Streptophyta</taxon>
        <taxon>Embryophyta</taxon>
        <taxon>Tracheophyta</taxon>
        <taxon>Spermatophyta</taxon>
        <taxon>Magnoliopsida</taxon>
        <taxon>eudicotyledons</taxon>
        <taxon>Gunneridae</taxon>
        <taxon>Pentapetalae</taxon>
        <taxon>rosids</taxon>
        <taxon>malvids</taxon>
        <taxon>Myrtales</taxon>
        <taxon>Lythraceae</taxon>
        <taxon>Punica</taxon>
    </lineage>
</organism>
<dbReference type="EMBL" id="PGOL01001149">
    <property type="protein sequence ID" value="PKI60428.1"/>
    <property type="molecule type" value="Genomic_DNA"/>
</dbReference>
<evidence type="ECO:0000256" key="1">
    <source>
        <dbReference type="SAM" id="MobiDB-lite"/>
    </source>
</evidence>
<gene>
    <name evidence="2" type="ORF">CDL15_Pgr023669</name>
    <name evidence="3" type="ORF">CRG98_019169</name>
</gene>
<evidence type="ECO:0000313" key="5">
    <source>
        <dbReference type="Proteomes" id="UP000233551"/>
    </source>
</evidence>
<evidence type="ECO:0000313" key="3">
    <source>
        <dbReference type="EMBL" id="PKI60428.1"/>
    </source>
</evidence>
<protein>
    <submittedName>
        <fullName evidence="2">Uncharacterized protein</fullName>
    </submittedName>
</protein>
<reference evidence="4" key="1">
    <citation type="journal article" date="2017" name="Plant J.">
        <title>The pomegranate (Punica granatum L.) genome and the genomics of punicalagin biosynthesis.</title>
        <authorList>
            <person name="Qin G."/>
            <person name="Xu C."/>
            <person name="Ming R."/>
            <person name="Tang H."/>
            <person name="Guyot R."/>
            <person name="Kramer E.M."/>
            <person name="Hu Y."/>
            <person name="Yi X."/>
            <person name="Qi Y."/>
            <person name="Xu X."/>
            <person name="Gao Z."/>
            <person name="Pan H."/>
            <person name="Jian J."/>
            <person name="Tian Y."/>
            <person name="Yue Z."/>
            <person name="Xu Y."/>
        </authorList>
    </citation>
    <scope>NUCLEOTIDE SEQUENCE [LARGE SCALE GENOMIC DNA]</scope>
    <source>
        <strain evidence="4">cv. Dabenzi</strain>
    </source>
</reference>
<reference evidence="3 5" key="3">
    <citation type="submission" date="2017-11" db="EMBL/GenBank/DDBJ databases">
        <title>De-novo sequencing of pomegranate (Punica granatum L.) genome.</title>
        <authorList>
            <person name="Akparov Z."/>
            <person name="Amiraslanov A."/>
            <person name="Hajiyeva S."/>
            <person name="Abbasov M."/>
            <person name="Kaur K."/>
            <person name="Hamwieh A."/>
            <person name="Solovyev V."/>
            <person name="Salamov A."/>
            <person name="Braich B."/>
            <person name="Kosarev P."/>
            <person name="Mahmoud A."/>
            <person name="Hajiyev E."/>
            <person name="Babayeva S."/>
            <person name="Izzatullayeva V."/>
            <person name="Mammadov A."/>
            <person name="Mammadov A."/>
            <person name="Sharifova S."/>
            <person name="Ojaghi J."/>
            <person name="Eynullazada K."/>
            <person name="Bayramov B."/>
            <person name="Abdulazimova A."/>
            <person name="Shahmuradov I."/>
        </authorList>
    </citation>
    <scope>NUCLEOTIDE SEQUENCE [LARGE SCALE GENOMIC DNA]</scope>
    <source>
        <strain evidence="3">AG2017</strain>
        <strain evidence="5">cv. AG2017</strain>
        <tissue evidence="3">Leaf</tissue>
    </source>
</reference>
<dbReference type="Proteomes" id="UP000233551">
    <property type="component" value="Unassembled WGS sequence"/>
</dbReference>